<dbReference type="InterPro" id="IPR036291">
    <property type="entry name" value="NAD(P)-bd_dom_sf"/>
</dbReference>
<dbReference type="PRINTS" id="PR00080">
    <property type="entry name" value="SDRFAMILY"/>
</dbReference>
<accession>A0A834Z5Z7</accession>
<comment type="similarity">
    <text evidence="2 4">Belongs to the short-chain dehydrogenases/reductases (SDR) family.</text>
</comment>
<comment type="caution">
    <text evidence="5">The sequence shown here is derived from an EMBL/GenBank/DDBJ whole genome shotgun (WGS) entry which is preliminary data.</text>
</comment>
<comment type="subcellular location">
    <subcellularLocation>
        <location evidence="1">Membrane</location>
        <topology evidence="1">Single-pass type II membrane protein</topology>
    </subcellularLocation>
</comment>
<dbReference type="OrthoDB" id="47007at2759"/>
<evidence type="ECO:0000313" key="6">
    <source>
        <dbReference type="Proteomes" id="UP000655225"/>
    </source>
</evidence>
<dbReference type="PROSITE" id="PS00061">
    <property type="entry name" value="ADH_SHORT"/>
    <property type="match status" value="1"/>
</dbReference>
<dbReference type="InterPro" id="IPR020904">
    <property type="entry name" value="Sc_DH/Rdtase_CS"/>
</dbReference>
<dbReference type="Gene3D" id="3.40.50.720">
    <property type="entry name" value="NAD(P)-binding Rossmann-like Domain"/>
    <property type="match status" value="1"/>
</dbReference>
<dbReference type="AlphaFoldDB" id="A0A834Z5Z7"/>
<keyword evidence="6" id="KW-1185">Reference proteome</keyword>
<evidence type="ECO:0000313" key="5">
    <source>
        <dbReference type="EMBL" id="KAF8400002.1"/>
    </source>
</evidence>
<dbReference type="GO" id="GO:0016491">
    <property type="term" value="F:oxidoreductase activity"/>
    <property type="evidence" value="ECO:0007669"/>
    <property type="project" value="UniProtKB-KW"/>
</dbReference>
<evidence type="ECO:0000256" key="1">
    <source>
        <dbReference type="ARBA" id="ARBA00004606"/>
    </source>
</evidence>
<evidence type="ECO:0000256" key="4">
    <source>
        <dbReference type="RuleBase" id="RU000363"/>
    </source>
</evidence>
<dbReference type="PRINTS" id="PR00081">
    <property type="entry name" value="GDHRDH"/>
</dbReference>
<proteinExistence type="inferred from homology"/>
<name>A0A834Z5Z7_TETSI</name>
<dbReference type="PANTHER" id="PTHR43391">
    <property type="entry name" value="RETINOL DEHYDROGENASE-RELATED"/>
    <property type="match status" value="1"/>
</dbReference>
<dbReference type="InterPro" id="IPR002347">
    <property type="entry name" value="SDR_fam"/>
</dbReference>
<dbReference type="GO" id="GO:0005829">
    <property type="term" value="C:cytosol"/>
    <property type="evidence" value="ECO:0007669"/>
    <property type="project" value="TreeGrafter"/>
</dbReference>
<protein>
    <submittedName>
        <fullName evidence="5">Uncharacterized protein</fullName>
    </submittedName>
</protein>
<keyword evidence="3" id="KW-0560">Oxidoreductase</keyword>
<evidence type="ECO:0000256" key="3">
    <source>
        <dbReference type="ARBA" id="ARBA00023002"/>
    </source>
</evidence>
<dbReference type="PANTHER" id="PTHR43391:SF89">
    <property type="entry name" value="11-BETA-HYDROXYSTEROID DEHYDROGENASE 1A-RELATED"/>
    <property type="match status" value="1"/>
</dbReference>
<reference evidence="5 6" key="1">
    <citation type="submission" date="2020-04" db="EMBL/GenBank/DDBJ databases">
        <title>Plant Genome Project.</title>
        <authorList>
            <person name="Zhang R.-G."/>
        </authorList>
    </citation>
    <scope>NUCLEOTIDE SEQUENCE [LARGE SCALE GENOMIC DNA]</scope>
    <source>
        <strain evidence="5">YNK0</strain>
        <tissue evidence="5">Leaf</tissue>
    </source>
</reference>
<dbReference type="OMA" id="DSACRGE"/>
<dbReference type="GO" id="GO:0016020">
    <property type="term" value="C:membrane"/>
    <property type="evidence" value="ECO:0007669"/>
    <property type="project" value="UniProtKB-SubCell"/>
</dbReference>
<sequence>MDLFHKFMNTVAPPTLFLLVLCLLFKFLLSILRSFFCENVAGKVVLITGASSGIGEHLAYEYAKRGACLVLVARREKRLREVANRARAFGSPDVVVVCADVSKVDDCKRTIDEAMNHFGRLDHLVNNAGIISVCMLEDSPEITNFKPVMVLHASTSPSLFPAPHLRKSKGKIVVIASSAGWVPVPRISIYNASKAALISFYETLRNEFWPDIRITIVTPGFVESEMTQGTYLTKEGGLNSFHVGGQVLVRAGPVASADGTAKAVVDSACRGDRYLTVPWWFGVTFLWKMFSPEVLDWFLRLLYVTGPGISERDAISKKILELTGAKKFLYPASIQSPELKAD</sequence>
<dbReference type="EMBL" id="JABCRI010000010">
    <property type="protein sequence ID" value="KAF8400002.1"/>
    <property type="molecule type" value="Genomic_DNA"/>
</dbReference>
<evidence type="ECO:0000256" key="2">
    <source>
        <dbReference type="ARBA" id="ARBA00006484"/>
    </source>
</evidence>
<gene>
    <name evidence="5" type="ORF">HHK36_015875</name>
</gene>
<dbReference type="Proteomes" id="UP000655225">
    <property type="component" value="Unassembled WGS sequence"/>
</dbReference>
<dbReference type="SUPFAM" id="SSF51735">
    <property type="entry name" value="NAD(P)-binding Rossmann-fold domains"/>
    <property type="match status" value="1"/>
</dbReference>
<dbReference type="Pfam" id="PF00106">
    <property type="entry name" value="adh_short"/>
    <property type="match status" value="1"/>
</dbReference>
<organism evidence="5 6">
    <name type="scientific">Tetracentron sinense</name>
    <name type="common">Spur-leaf</name>
    <dbReference type="NCBI Taxonomy" id="13715"/>
    <lineage>
        <taxon>Eukaryota</taxon>
        <taxon>Viridiplantae</taxon>
        <taxon>Streptophyta</taxon>
        <taxon>Embryophyta</taxon>
        <taxon>Tracheophyta</taxon>
        <taxon>Spermatophyta</taxon>
        <taxon>Magnoliopsida</taxon>
        <taxon>Trochodendrales</taxon>
        <taxon>Trochodendraceae</taxon>
        <taxon>Tetracentron</taxon>
    </lineage>
</organism>